<proteinExistence type="predicted"/>
<dbReference type="Pfam" id="PF12704">
    <property type="entry name" value="MacB_PCD"/>
    <property type="match status" value="2"/>
</dbReference>
<evidence type="ECO:0000256" key="3">
    <source>
        <dbReference type="ARBA" id="ARBA00022692"/>
    </source>
</evidence>
<feature type="transmembrane region" description="Helical" evidence="6">
    <location>
        <begin position="384"/>
        <end position="404"/>
    </location>
</feature>
<dbReference type="PANTHER" id="PTHR30287:SF2">
    <property type="entry name" value="BLL1001 PROTEIN"/>
    <property type="match status" value="1"/>
</dbReference>
<keyword evidence="5 6" id="KW-0472">Membrane</keyword>
<sequence length="870" mass="92100">MRHPMPLTLLNTSLRYILRHPWQFGLAVLGVALGVAVVVSIDLANDSARRAFLLSTETLTGRATHRIVGGPSGIPEEVYRQLRIDLKVRAAAPLVEGEAVAPDRSGLTLRVLGIDPVVEAPFRPWLAGAPGEGATLDRTSPAQEGCQGFGCYGLLMTRPGAALLSAETAREFGIAGGTRLPLMIGATPVEAEIVGLLEPADDASRRALDGLLIVDVATAQEWMGSVGRLSSIDLIVPEGAAGEALLQRIAATLPPSARIERPEQRSNAIQQMTAAFELNLSALSLLALVVGMFLIYNTMTFSVVQRRTMLGTLRCIGVARRQIFALVLGEALLIGLIGALAGLALGIALGRGLVGLVTQTINDLYFAVTVRSVELSPGVLLKGFALGVAATLGAAAVPATEATLTPPRTVLRRSSYEERIQRAVRTAALVGAALLAVGLGLLAVPGRSLTLSFGGLLALTIGAAALTPLITQGLANIARPATGRAFGLLGRMAARDIVASLSRTSVAVAALMIAVSVTIGVGLMVSSFRTTVERWLENTIRADIFVSAPSARGNRLDSPLPNEAIARIVEAPGIERYRRYRSATIESSVGPLLTIALDVTPADYRVFQWVGAVDEPAVWRAFASGAALISEPLAYRHNLRPGDTLTLLTDRGERQFPIAGVFYDYGSDQGVAMIDLAVYQAWWDDGALSSLGVYVEPGVDVDELVRDLRARMPPGLAVNIVSNRGLRETSMAIFDRTFAITTVLQLLATIVAFIGILSALMALQLERAREMGVLRANGLTPRQLWGLVVGQTGLMGLFAGVLAIPVGVMMAAVLVYVINRRSFGWTLLFELNGALFAQAVAVAVVAALLAGLYPAWRMGRTSPALALREE</sequence>
<keyword evidence="10" id="KW-1185">Reference proteome</keyword>
<evidence type="ECO:0000256" key="6">
    <source>
        <dbReference type="SAM" id="Phobius"/>
    </source>
</evidence>
<feature type="transmembrane region" description="Helical" evidence="6">
    <location>
        <begin position="280"/>
        <end position="304"/>
    </location>
</feature>
<evidence type="ECO:0008006" key="11">
    <source>
        <dbReference type="Google" id="ProtNLM"/>
    </source>
</evidence>
<evidence type="ECO:0000313" key="9">
    <source>
        <dbReference type="EMBL" id="ABU57949.1"/>
    </source>
</evidence>
<keyword evidence="3 6" id="KW-0812">Transmembrane</keyword>
<feature type="domain" description="MacB-like periplasmic core" evidence="8">
    <location>
        <begin position="25"/>
        <end position="251"/>
    </location>
</feature>
<evidence type="ECO:0000256" key="2">
    <source>
        <dbReference type="ARBA" id="ARBA00022475"/>
    </source>
</evidence>
<dbReference type="PANTHER" id="PTHR30287">
    <property type="entry name" value="MEMBRANE COMPONENT OF PREDICTED ABC SUPERFAMILY METABOLITE UPTAKE TRANSPORTER"/>
    <property type="match status" value="1"/>
</dbReference>
<feature type="domain" description="ABC3 transporter permease C-terminal" evidence="7">
    <location>
        <begin position="282"/>
        <end position="401"/>
    </location>
</feature>
<dbReference type="AlphaFoldDB" id="A7NKC9"/>
<feature type="transmembrane region" description="Helical" evidence="6">
    <location>
        <begin position="324"/>
        <end position="349"/>
    </location>
</feature>
<evidence type="ECO:0000259" key="7">
    <source>
        <dbReference type="Pfam" id="PF02687"/>
    </source>
</evidence>
<dbReference type="Pfam" id="PF02687">
    <property type="entry name" value="FtsX"/>
    <property type="match status" value="2"/>
</dbReference>
<dbReference type="EMBL" id="CP000804">
    <property type="protein sequence ID" value="ABU57949.1"/>
    <property type="molecule type" value="Genomic_DNA"/>
</dbReference>
<evidence type="ECO:0000259" key="8">
    <source>
        <dbReference type="Pfam" id="PF12704"/>
    </source>
</evidence>
<name>A7NKC9_ROSCS</name>
<dbReference type="InterPro" id="IPR025857">
    <property type="entry name" value="MacB_PCD"/>
</dbReference>
<feature type="transmembrane region" description="Helical" evidence="6">
    <location>
        <begin position="450"/>
        <end position="470"/>
    </location>
</feature>
<dbReference type="Proteomes" id="UP000000263">
    <property type="component" value="Chromosome"/>
</dbReference>
<evidence type="ECO:0000256" key="1">
    <source>
        <dbReference type="ARBA" id="ARBA00004651"/>
    </source>
</evidence>
<organism evidence="9 10">
    <name type="scientific">Roseiflexus castenholzii (strain DSM 13941 / HLO8)</name>
    <dbReference type="NCBI Taxonomy" id="383372"/>
    <lineage>
        <taxon>Bacteria</taxon>
        <taxon>Bacillati</taxon>
        <taxon>Chloroflexota</taxon>
        <taxon>Chloroflexia</taxon>
        <taxon>Chloroflexales</taxon>
        <taxon>Roseiflexineae</taxon>
        <taxon>Roseiflexaceae</taxon>
        <taxon>Roseiflexus</taxon>
    </lineage>
</organism>
<feature type="domain" description="MacB-like periplasmic core" evidence="8">
    <location>
        <begin position="504"/>
        <end position="710"/>
    </location>
</feature>
<comment type="subcellular location">
    <subcellularLocation>
        <location evidence="1">Cell membrane</location>
        <topology evidence="1">Multi-pass membrane protein</topology>
    </subcellularLocation>
</comment>
<dbReference type="HOGENOM" id="CLU_012341_0_0_0"/>
<feature type="transmembrane region" description="Helical" evidence="6">
    <location>
        <begin position="835"/>
        <end position="856"/>
    </location>
</feature>
<feature type="transmembrane region" description="Helical" evidence="6">
    <location>
        <begin position="21"/>
        <end position="41"/>
    </location>
</feature>
<keyword evidence="4 6" id="KW-1133">Transmembrane helix</keyword>
<evidence type="ECO:0000256" key="4">
    <source>
        <dbReference type="ARBA" id="ARBA00022989"/>
    </source>
</evidence>
<evidence type="ECO:0000313" key="10">
    <source>
        <dbReference type="Proteomes" id="UP000000263"/>
    </source>
</evidence>
<feature type="transmembrane region" description="Helical" evidence="6">
    <location>
        <begin position="738"/>
        <end position="763"/>
    </location>
</feature>
<dbReference type="GO" id="GO:0005886">
    <property type="term" value="C:plasma membrane"/>
    <property type="evidence" value="ECO:0007669"/>
    <property type="project" value="UniProtKB-SubCell"/>
</dbReference>
<dbReference type="STRING" id="383372.Rcas_1858"/>
<dbReference type="eggNOG" id="COG0577">
    <property type="taxonomic scope" value="Bacteria"/>
</dbReference>
<dbReference type="KEGG" id="rca:Rcas_1858"/>
<reference evidence="9 10" key="1">
    <citation type="submission" date="2007-08" db="EMBL/GenBank/DDBJ databases">
        <title>Complete sequence of Roseiflexus castenholzii DSM 13941.</title>
        <authorList>
            <consortium name="US DOE Joint Genome Institute"/>
            <person name="Copeland A."/>
            <person name="Lucas S."/>
            <person name="Lapidus A."/>
            <person name="Barry K."/>
            <person name="Glavina del Rio T."/>
            <person name="Dalin E."/>
            <person name="Tice H."/>
            <person name="Pitluck S."/>
            <person name="Thompson L.S."/>
            <person name="Brettin T."/>
            <person name="Bruce D."/>
            <person name="Detter J.C."/>
            <person name="Han C."/>
            <person name="Tapia R."/>
            <person name="Schmutz J."/>
            <person name="Larimer F."/>
            <person name="Land M."/>
            <person name="Hauser L."/>
            <person name="Kyrpides N."/>
            <person name="Mikhailova N."/>
            <person name="Bryant D.A."/>
            <person name="Hanada S."/>
            <person name="Tsukatani Y."/>
            <person name="Richardson P."/>
        </authorList>
    </citation>
    <scope>NUCLEOTIDE SEQUENCE [LARGE SCALE GENOMIC DNA]</scope>
    <source>
        <strain evidence="10">DSM 13941 / HLO8</strain>
    </source>
</reference>
<gene>
    <name evidence="9" type="ordered locus">Rcas_1858</name>
</gene>
<dbReference type="InterPro" id="IPR003838">
    <property type="entry name" value="ABC3_permease_C"/>
</dbReference>
<evidence type="ECO:0000256" key="5">
    <source>
        <dbReference type="ARBA" id="ARBA00023136"/>
    </source>
</evidence>
<keyword evidence="2" id="KW-1003">Cell membrane</keyword>
<feature type="domain" description="ABC3 transporter permease C-terminal" evidence="7">
    <location>
        <begin position="746"/>
        <end position="863"/>
    </location>
</feature>
<protein>
    <recommendedName>
        <fullName evidence="11">ABC3 transporter permease protein domain-containing protein</fullName>
    </recommendedName>
</protein>
<feature type="transmembrane region" description="Helical" evidence="6">
    <location>
        <begin position="784"/>
        <end position="815"/>
    </location>
</feature>
<feature type="transmembrane region" description="Helical" evidence="6">
    <location>
        <begin position="505"/>
        <end position="525"/>
    </location>
</feature>
<feature type="transmembrane region" description="Helical" evidence="6">
    <location>
        <begin position="424"/>
        <end position="444"/>
    </location>
</feature>
<accession>A7NKC9</accession>
<dbReference type="InterPro" id="IPR038766">
    <property type="entry name" value="Membrane_comp_ABC_pdt"/>
</dbReference>